<protein>
    <submittedName>
        <fullName evidence="1">Uncharacterized protein</fullName>
    </submittedName>
</protein>
<accession>A0A1M5DKC5</accession>
<dbReference type="RefSeq" id="WP_073167462.1">
    <property type="nucleotide sequence ID" value="NZ_FQUW01000051.1"/>
</dbReference>
<evidence type="ECO:0000313" key="2">
    <source>
        <dbReference type="Proteomes" id="UP000184196"/>
    </source>
</evidence>
<evidence type="ECO:0000313" key="1">
    <source>
        <dbReference type="EMBL" id="SHF67400.1"/>
    </source>
</evidence>
<keyword evidence="2" id="KW-1185">Reference proteome</keyword>
<sequence length="84" mass="9333">MACPLCNGTYTGRHLCPCGSLMEDAGPVSDYYGPYSPYFNLAFEATVCMHLFICPACGREQRVAVHTTGEPRKCRANNYMEDDN</sequence>
<name>A0A1M5DKC5_9FIRM</name>
<organism evidence="1 2">
    <name type="scientific">Desulfofundulus australicus DSM 11792</name>
    <dbReference type="NCBI Taxonomy" id="1121425"/>
    <lineage>
        <taxon>Bacteria</taxon>
        <taxon>Bacillati</taxon>
        <taxon>Bacillota</taxon>
        <taxon>Clostridia</taxon>
        <taxon>Eubacteriales</taxon>
        <taxon>Peptococcaceae</taxon>
        <taxon>Desulfofundulus</taxon>
    </lineage>
</organism>
<dbReference type="Proteomes" id="UP000184196">
    <property type="component" value="Unassembled WGS sequence"/>
</dbReference>
<dbReference type="AlphaFoldDB" id="A0A1M5DKC5"/>
<dbReference type="OrthoDB" id="1683552at2"/>
<gene>
    <name evidence="1" type="ORF">SAMN02745218_02848</name>
</gene>
<dbReference type="EMBL" id="FQUW01000051">
    <property type="protein sequence ID" value="SHF67400.1"/>
    <property type="molecule type" value="Genomic_DNA"/>
</dbReference>
<reference evidence="2" key="1">
    <citation type="submission" date="2016-11" db="EMBL/GenBank/DDBJ databases">
        <authorList>
            <person name="Varghese N."/>
            <person name="Submissions S."/>
        </authorList>
    </citation>
    <scope>NUCLEOTIDE SEQUENCE [LARGE SCALE GENOMIC DNA]</scope>
    <source>
        <strain evidence="2">DSM 11792</strain>
    </source>
</reference>
<proteinExistence type="predicted"/>